<feature type="compositionally biased region" description="Polar residues" evidence="1">
    <location>
        <begin position="1"/>
        <end position="14"/>
    </location>
</feature>
<feature type="region of interest" description="Disordered" evidence="1">
    <location>
        <begin position="50"/>
        <end position="83"/>
    </location>
</feature>
<feature type="compositionally biased region" description="Low complexity" evidence="1">
    <location>
        <begin position="54"/>
        <end position="73"/>
    </location>
</feature>
<feature type="region of interest" description="Disordered" evidence="1">
    <location>
        <begin position="182"/>
        <end position="224"/>
    </location>
</feature>
<accession>A0AAD7XAD4</accession>
<dbReference type="AlphaFoldDB" id="A0AAD7XAD4"/>
<feature type="region of interest" description="Disordered" evidence="1">
    <location>
        <begin position="245"/>
        <end position="320"/>
    </location>
</feature>
<feature type="compositionally biased region" description="Acidic residues" evidence="1">
    <location>
        <begin position="398"/>
        <end position="412"/>
    </location>
</feature>
<dbReference type="Gene3D" id="3.30.160.60">
    <property type="entry name" value="Classic Zinc Finger"/>
    <property type="match status" value="1"/>
</dbReference>
<feature type="compositionally biased region" description="Polar residues" evidence="1">
    <location>
        <begin position="182"/>
        <end position="207"/>
    </location>
</feature>
<feature type="region of interest" description="Disordered" evidence="1">
    <location>
        <begin position="1"/>
        <end position="28"/>
    </location>
</feature>
<dbReference type="EMBL" id="JAPEVG010000139">
    <property type="protein sequence ID" value="KAJ8481340.1"/>
    <property type="molecule type" value="Genomic_DNA"/>
</dbReference>
<reference evidence="2" key="1">
    <citation type="submission" date="2022-11" db="EMBL/GenBank/DDBJ databases">
        <title>Genome Sequence of Cubamyces cubensis.</title>
        <authorList>
            <person name="Buettner E."/>
        </authorList>
    </citation>
    <scope>NUCLEOTIDE SEQUENCE</scope>
    <source>
        <strain evidence="2">MPL-01</strain>
    </source>
</reference>
<keyword evidence="3" id="KW-1185">Reference proteome</keyword>
<feature type="region of interest" description="Disordered" evidence="1">
    <location>
        <begin position="364"/>
        <end position="421"/>
    </location>
</feature>
<protein>
    <recommendedName>
        <fullName evidence="4">C2H2-type domain-containing protein</fullName>
    </recommendedName>
</protein>
<evidence type="ECO:0000256" key="1">
    <source>
        <dbReference type="SAM" id="MobiDB-lite"/>
    </source>
</evidence>
<evidence type="ECO:0000313" key="2">
    <source>
        <dbReference type="EMBL" id="KAJ8481340.1"/>
    </source>
</evidence>
<evidence type="ECO:0008006" key="4">
    <source>
        <dbReference type="Google" id="ProtNLM"/>
    </source>
</evidence>
<comment type="caution">
    <text evidence="2">The sequence shown here is derived from an EMBL/GenBank/DDBJ whole genome shotgun (WGS) entry which is preliminary data.</text>
</comment>
<name>A0AAD7XAD4_9APHY</name>
<proteinExistence type="predicted"/>
<evidence type="ECO:0000313" key="3">
    <source>
        <dbReference type="Proteomes" id="UP001215151"/>
    </source>
</evidence>
<sequence length="495" mass="53351">MSSQSRYGSSTSLFSFGHASGSNERTDGVWDDTKFAQLYAGELPLLWDGHDSDATSSLSTSPESPSPSASHLPLGDSSSPADTNHIRYAHAAASEEYGAHPGLPMSPSALEGHDSNQAHSILGEVVDLLHNPYGGFLEGLCTAGYQRSNLADEQDPYASCVLPMNTLSYVESLFLSTESHASPSFTYTTPCRVPGTSTPSRIATPSDTPLLVDHPLPGPSHTLHSERSVMAPADVEQEFSEDHGEDFLPETQPMAGPSRLSAAPSRLQPQRAAKRKRTERENAPVAESSVRRTKRQRRAGPVQPSGLPTPALPDPSPPLRTRRTKAELERAVMPSASTRCGLGGCNHKLYGDQDEVRAHVRFHYPHAPKPGKGSKEATKAGTKTKGKSKAPPPPSGSDDSEDSDDAESDASEDTSGISNAKNPVVCTYEAKGRPGQQCGEGYNSVLSLSRHLEHEHYGWKFPCPKCQTLLARCDALRRHLKKCQGPKTRKPPARR</sequence>
<dbReference type="Proteomes" id="UP001215151">
    <property type="component" value="Unassembled WGS sequence"/>
</dbReference>
<gene>
    <name evidence="2" type="ORF">ONZ51_g6066</name>
</gene>
<organism evidence="2 3">
    <name type="scientific">Trametes cubensis</name>
    <dbReference type="NCBI Taxonomy" id="1111947"/>
    <lineage>
        <taxon>Eukaryota</taxon>
        <taxon>Fungi</taxon>
        <taxon>Dikarya</taxon>
        <taxon>Basidiomycota</taxon>
        <taxon>Agaricomycotina</taxon>
        <taxon>Agaricomycetes</taxon>
        <taxon>Polyporales</taxon>
        <taxon>Polyporaceae</taxon>
        <taxon>Trametes</taxon>
    </lineage>
</organism>